<gene>
    <name evidence="2" type="ORF">DYU05_06895</name>
</gene>
<evidence type="ECO:0000313" key="2">
    <source>
        <dbReference type="EMBL" id="RFZ85317.1"/>
    </source>
</evidence>
<reference evidence="2 3" key="1">
    <citation type="submission" date="2018-08" db="EMBL/GenBank/DDBJ databases">
        <title>Mucilaginibacter terrae sp. nov., isolated from manganese diggings.</title>
        <authorList>
            <person name="Huang Y."/>
            <person name="Zhou Z."/>
        </authorList>
    </citation>
    <scope>NUCLEOTIDE SEQUENCE [LARGE SCALE GENOMIC DNA]</scope>
    <source>
        <strain evidence="2 3">ZH6</strain>
    </source>
</reference>
<feature type="transmembrane region" description="Helical" evidence="1">
    <location>
        <begin position="50"/>
        <end position="72"/>
    </location>
</feature>
<feature type="transmembrane region" description="Helical" evidence="1">
    <location>
        <begin position="103"/>
        <end position="123"/>
    </location>
</feature>
<proteinExistence type="predicted"/>
<dbReference type="Proteomes" id="UP000260823">
    <property type="component" value="Unassembled WGS sequence"/>
</dbReference>
<keyword evidence="1" id="KW-0472">Membrane</keyword>
<evidence type="ECO:0000256" key="1">
    <source>
        <dbReference type="SAM" id="Phobius"/>
    </source>
</evidence>
<organism evidence="2 3">
    <name type="scientific">Mucilaginibacter terrenus</name>
    <dbReference type="NCBI Taxonomy" id="2482727"/>
    <lineage>
        <taxon>Bacteria</taxon>
        <taxon>Pseudomonadati</taxon>
        <taxon>Bacteroidota</taxon>
        <taxon>Sphingobacteriia</taxon>
        <taxon>Sphingobacteriales</taxon>
        <taxon>Sphingobacteriaceae</taxon>
        <taxon>Mucilaginibacter</taxon>
    </lineage>
</organism>
<dbReference type="EMBL" id="QWDE01000001">
    <property type="protein sequence ID" value="RFZ85317.1"/>
    <property type="molecule type" value="Genomic_DNA"/>
</dbReference>
<feature type="transmembrane region" description="Helical" evidence="1">
    <location>
        <begin position="78"/>
        <end position="96"/>
    </location>
</feature>
<dbReference type="AlphaFoldDB" id="A0A3E2NWI1"/>
<name>A0A3E2NWI1_9SPHI</name>
<evidence type="ECO:0000313" key="3">
    <source>
        <dbReference type="Proteomes" id="UP000260823"/>
    </source>
</evidence>
<sequence>MHFCGIKIIDMATLTNTTAQWSDVSLTNTNPSLISKITAWADKQAANRTLWFMVSLIAQGVLFLPVPAVLLYYFHAPIFILAVTLGLFFSNIIAGMGGAGIRAMLGLFAFSIIVHLLMIITFII</sequence>
<protein>
    <submittedName>
        <fullName evidence="2">Uncharacterized protein</fullName>
    </submittedName>
</protein>
<comment type="caution">
    <text evidence="2">The sequence shown here is derived from an EMBL/GenBank/DDBJ whole genome shotgun (WGS) entry which is preliminary data.</text>
</comment>
<accession>A0A3E2NWI1</accession>
<keyword evidence="3" id="KW-1185">Reference proteome</keyword>
<keyword evidence="1" id="KW-0812">Transmembrane</keyword>
<keyword evidence="1" id="KW-1133">Transmembrane helix</keyword>